<sequence length="75" mass="8880">MLEKWDEAPKDKLILHTLWRCKPMPSISPFGLKLETYLRMAKIPYELDTKNPSGQRKTSMDYVSRCTFGRFTFVH</sequence>
<feature type="domain" description="Thioredoxin-like fold" evidence="1">
    <location>
        <begin position="29"/>
        <end position="63"/>
    </location>
</feature>
<dbReference type="EMBL" id="LJIJ01002960">
    <property type="protein sequence ID" value="ODM89035.1"/>
    <property type="molecule type" value="Genomic_DNA"/>
</dbReference>
<name>A0A1D2M7U3_ORCCI</name>
<dbReference type="OrthoDB" id="5809458at2759"/>
<reference evidence="2 3" key="1">
    <citation type="journal article" date="2016" name="Genome Biol. Evol.">
        <title>Gene Family Evolution Reflects Adaptation to Soil Environmental Stressors in the Genome of the Collembolan Orchesella cincta.</title>
        <authorList>
            <person name="Faddeeva-Vakhrusheva A."/>
            <person name="Derks M.F."/>
            <person name="Anvar S.Y."/>
            <person name="Agamennone V."/>
            <person name="Suring W."/>
            <person name="Smit S."/>
            <person name="van Straalen N.M."/>
            <person name="Roelofs D."/>
        </authorList>
    </citation>
    <scope>NUCLEOTIDE SEQUENCE [LARGE SCALE GENOMIC DNA]</scope>
    <source>
        <tissue evidence="2">Mixed pool</tissue>
    </source>
</reference>
<dbReference type="Pfam" id="PF17172">
    <property type="entry name" value="GST_N_4"/>
    <property type="match status" value="1"/>
</dbReference>
<dbReference type="InterPro" id="IPR012336">
    <property type="entry name" value="Thioredoxin-like_fold"/>
</dbReference>
<proteinExistence type="predicted"/>
<dbReference type="Proteomes" id="UP000094527">
    <property type="component" value="Unassembled WGS sequence"/>
</dbReference>
<evidence type="ECO:0000259" key="1">
    <source>
        <dbReference type="Pfam" id="PF17172"/>
    </source>
</evidence>
<evidence type="ECO:0000313" key="3">
    <source>
        <dbReference type="Proteomes" id="UP000094527"/>
    </source>
</evidence>
<protein>
    <recommendedName>
        <fullName evidence="1">Thioredoxin-like fold domain-containing protein</fullName>
    </recommendedName>
</protein>
<keyword evidence="3" id="KW-1185">Reference proteome</keyword>
<comment type="caution">
    <text evidence="2">The sequence shown here is derived from an EMBL/GenBank/DDBJ whole genome shotgun (WGS) entry which is preliminary data.</text>
</comment>
<gene>
    <name evidence="2" type="ORF">Ocin01_17646</name>
</gene>
<dbReference type="AlphaFoldDB" id="A0A1D2M7U3"/>
<evidence type="ECO:0000313" key="2">
    <source>
        <dbReference type="EMBL" id="ODM89035.1"/>
    </source>
</evidence>
<accession>A0A1D2M7U3</accession>
<organism evidence="2 3">
    <name type="scientific">Orchesella cincta</name>
    <name type="common">Springtail</name>
    <name type="synonym">Podura cincta</name>
    <dbReference type="NCBI Taxonomy" id="48709"/>
    <lineage>
        <taxon>Eukaryota</taxon>
        <taxon>Metazoa</taxon>
        <taxon>Ecdysozoa</taxon>
        <taxon>Arthropoda</taxon>
        <taxon>Hexapoda</taxon>
        <taxon>Collembola</taxon>
        <taxon>Entomobryomorpha</taxon>
        <taxon>Entomobryoidea</taxon>
        <taxon>Orchesellidae</taxon>
        <taxon>Orchesellinae</taxon>
        <taxon>Orchesella</taxon>
    </lineage>
</organism>